<dbReference type="Proteomes" id="UP001218188">
    <property type="component" value="Unassembled WGS sequence"/>
</dbReference>
<keyword evidence="3" id="KW-1185">Reference proteome</keyword>
<name>A0AAD6T0D1_9AGAR</name>
<proteinExistence type="predicted"/>
<gene>
    <name evidence="2" type="ORF">C8F04DRAFT_1394281</name>
</gene>
<feature type="region of interest" description="Disordered" evidence="1">
    <location>
        <begin position="131"/>
        <end position="155"/>
    </location>
</feature>
<evidence type="ECO:0000313" key="3">
    <source>
        <dbReference type="Proteomes" id="UP001218188"/>
    </source>
</evidence>
<sequence>MALTVFVGGVTGDRRLFFASHPTIIFSQSPPPSELKDLDARRMSDPPPGGFQSTFPVGTDTLEYTEDTWLDCPRCHEPVHVGTAGPENFDGHWKSKKCKNRVEELAAPPKKKLVATSITTFFTKAKRALSPVSSAPPPVLPAQQTMPPPRSPSPVQGQIIHLRHSPHHLQMDFFAPDS</sequence>
<organism evidence="2 3">
    <name type="scientific">Mycena alexandri</name>
    <dbReference type="NCBI Taxonomy" id="1745969"/>
    <lineage>
        <taxon>Eukaryota</taxon>
        <taxon>Fungi</taxon>
        <taxon>Dikarya</taxon>
        <taxon>Basidiomycota</taxon>
        <taxon>Agaricomycotina</taxon>
        <taxon>Agaricomycetes</taxon>
        <taxon>Agaricomycetidae</taxon>
        <taxon>Agaricales</taxon>
        <taxon>Marasmiineae</taxon>
        <taxon>Mycenaceae</taxon>
        <taxon>Mycena</taxon>
    </lineage>
</organism>
<comment type="caution">
    <text evidence="2">The sequence shown here is derived from an EMBL/GenBank/DDBJ whole genome shotgun (WGS) entry which is preliminary data.</text>
</comment>
<feature type="compositionally biased region" description="Pro residues" evidence="1">
    <location>
        <begin position="134"/>
        <end position="152"/>
    </location>
</feature>
<evidence type="ECO:0000313" key="2">
    <source>
        <dbReference type="EMBL" id="KAJ7036431.1"/>
    </source>
</evidence>
<protein>
    <submittedName>
        <fullName evidence="2">Uncharacterized protein</fullName>
    </submittedName>
</protein>
<accession>A0AAD6T0D1</accession>
<evidence type="ECO:0000256" key="1">
    <source>
        <dbReference type="SAM" id="MobiDB-lite"/>
    </source>
</evidence>
<dbReference type="AlphaFoldDB" id="A0AAD6T0D1"/>
<reference evidence="2" key="1">
    <citation type="submission" date="2023-03" db="EMBL/GenBank/DDBJ databases">
        <title>Massive genome expansion in bonnet fungi (Mycena s.s.) driven by repeated elements and novel gene families across ecological guilds.</title>
        <authorList>
            <consortium name="Lawrence Berkeley National Laboratory"/>
            <person name="Harder C.B."/>
            <person name="Miyauchi S."/>
            <person name="Viragh M."/>
            <person name="Kuo A."/>
            <person name="Thoen E."/>
            <person name="Andreopoulos B."/>
            <person name="Lu D."/>
            <person name="Skrede I."/>
            <person name="Drula E."/>
            <person name="Henrissat B."/>
            <person name="Morin E."/>
            <person name="Kohler A."/>
            <person name="Barry K."/>
            <person name="LaButti K."/>
            <person name="Morin E."/>
            <person name="Salamov A."/>
            <person name="Lipzen A."/>
            <person name="Mereny Z."/>
            <person name="Hegedus B."/>
            <person name="Baldrian P."/>
            <person name="Stursova M."/>
            <person name="Weitz H."/>
            <person name="Taylor A."/>
            <person name="Grigoriev I.V."/>
            <person name="Nagy L.G."/>
            <person name="Martin F."/>
            <person name="Kauserud H."/>
        </authorList>
    </citation>
    <scope>NUCLEOTIDE SEQUENCE</scope>
    <source>
        <strain evidence="2">CBHHK200</strain>
    </source>
</reference>
<dbReference type="EMBL" id="JARJCM010000043">
    <property type="protein sequence ID" value="KAJ7036431.1"/>
    <property type="molecule type" value="Genomic_DNA"/>
</dbReference>